<dbReference type="GO" id="GO:0031624">
    <property type="term" value="F:ubiquitin conjugating enzyme binding"/>
    <property type="evidence" value="ECO:0007669"/>
    <property type="project" value="TreeGrafter"/>
</dbReference>
<accession>A0A7M7TC80</accession>
<keyword evidence="2" id="KW-0863">Zinc-finger</keyword>
<dbReference type="GO" id="GO:0043161">
    <property type="term" value="P:proteasome-mediated ubiquitin-dependent protein catabolic process"/>
    <property type="evidence" value="ECO:0007669"/>
    <property type="project" value="TreeGrafter"/>
</dbReference>
<keyword evidence="3" id="KW-0862">Zinc</keyword>
<dbReference type="Pfam" id="PF21362">
    <property type="entry name" value="Sina_RING"/>
    <property type="match status" value="1"/>
</dbReference>
<reference evidence="5" key="1">
    <citation type="submission" date="2021-01" db="UniProtKB">
        <authorList>
            <consortium name="EnsemblMetazoa"/>
        </authorList>
    </citation>
    <scope>IDENTIFICATION</scope>
</reference>
<dbReference type="InterPro" id="IPR049548">
    <property type="entry name" value="Sina-like_RING"/>
</dbReference>
<keyword evidence="6" id="KW-1185">Reference proteome</keyword>
<evidence type="ECO:0000256" key="1">
    <source>
        <dbReference type="ARBA" id="ARBA00022723"/>
    </source>
</evidence>
<dbReference type="InterPro" id="IPR013083">
    <property type="entry name" value="Znf_RING/FYVE/PHD"/>
</dbReference>
<dbReference type="EnsemblMetazoa" id="XM_032596982">
    <property type="protein sequence ID" value="XP_032452873"/>
    <property type="gene ID" value="LOC100122205"/>
</dbReference>
<dbReference type="AlphaFoldDB" id="A0A7M7TC80"/>
<dbReference type="GO" id="GO:0008270">
    <property type="term" value="F:zinc ion binding"/>
    <property type="evidence" value="ECO:0007669"/>
    <property type="project" value="UniProtKB-KW"/>
</dbReference>
<dbReference type="InParanoid" id="A0A7M7TC80"/>
<protein>
    <recommendedName>
        <fullName evidence="4">E3 ubiquitin-protein ligase Sina-like RING finger domain-containing protein</fullName>
    </recommendedName>
</protein>
<dbReference type="EnsemblMetazoa" id="XM_031923195">
    <property type="protein sequence ID" value="XP_031779055"/>
    <property type="gene ID" value="LOC100122205"/>
</dbReference>
<dbReference type="Proteomes" id="UP000002358">
    <property type="component" value="Chromosome 2"/>
</dbReference>
<evidence type="ECO:0000259" key="4">
    <source>
        <dbReference type="Pfam" id="PF21362"/>
    </source>
</evidence>
<evidence type="ECO:0000313" key="6">
    <source>
        <dbReference type="Proteomes" id="UP000002358"/>
    </source>
</evidence>
<dbReference type="SUPFAM" id="SSF57850">
    <property type="entry name" value="RING/U-box"/>
    <property type="match status" value="1"/>
</dbReference>
<dbReference type="KEGG" id="nvi:100122205"/>
<dbReference type="GO" id="GO:0005737">
    <property type="term" value="C:cytoplasm"/>
    <property type="evidence" value="ECO:0007669"/>
    <property type="project" value="TreeGrafter"/>
</dbReference>
<dbReference type="GO" id="GO:0061630">
    <property type="term" value="F:ubiquitin protein ligase activity"/>
    <property type="evidence" value="ECO:0007669"/>
    <property type="project" value="TreeGrafter"/>
</dbReference>
<dbReference type="RefSeq" id="XP_031779055.1">
    <property type="nucleotide sequence ID" value="XM_031923195.2"/>
</dbReference>
<dbReference type="PANTHER" id="PTHR45877">
    <property type="entry name" value="E3 UBIQUITIN-PROTEIN LIGASE SIAH2"/>
    <property type="match status" value="1"/>
</dbReference>
<organism evidence="5 6">
    <name type="scientific">Nasonia vitripennis</name>
    <name type="common">Parasitic wasp</name>
    <dbReference type="NCBI Taxonomy" id="7425"/>
    <lineage>
        <taxon>Eukaryota</taxon>
        <taxon>Metazoa</taxon>
        <taxon>Ecdysozoa</taxon>
        <taxon>Arthropoda</taxon>
        <taxon>Hexapoda</taxon>
        <taxon>Insecta</taxon>
        <taxon>Pterygota</taxon>
        <taxon>Neoptera</taxon>
        <taxon>Endopterygota</taxon>
        <taxon>Hymenoptera</taxon>
        <taxon>Apocrita</taxon>
        <taxon>Proctotrupomorpha</taxon>
        <taxon>Chalcidoidea</taxon>
        <taxon>Pteromalidae</taxon>
        <taxon>Pteromalinae</taxon>
        <taxon>Nasonia</taxon>
    </lineage>
</organism>
<feature type="domain" description="E3 ubiquitin-protein ligase Sina-like RING finger" evidence="4">
    <location>
        <begin position="27"/>
        <end position="61"/>
    </location>
</feature>
<evidence type="ECO:0000256" key="3">
    <source>
        <dbReference type="ARBA" id="ARBA00022833"/>
    </source>
</evidence>
<name>A0A7M7TC80_NASVI</name>
<dbReference type="OMA" id="AECENDT"/>
<dbReference type="PANTHER" id="PTHR45877:SF2">
    <property type="entry name" value="E3 UBIQUITIN-PROTEIN LIGASE SINA-RELATED"/>
    <property type="match status" value="1"/>
</dbReference>
<dbReference type="OrthoDB" id="4788989at2759"/>
<sequence>MERKSSVEPLTALRHKFAEDLEEILQCRVCFERLSIPIPLCIQGHHVCGSCRFQMPACPFCKSDFNGTRNYLAETLIGKFDEIKTSLIENRTSQRTVVSNSTQTDFPPNEPIPPAPAAALIVEETNKVSPPVINYNVAPIVGKGKYPCKIGNCKEELVHGRMLPHLRFYHEEELVEEKSTNSSLYENIWEFSYQIPNALDRAIILPNMGIFFLNVSIDDKGDLCGNLQIVNTRIIAQQFEYSLKVKTGHSSIAYKGQVLGTRICSKNINEKSLFVSNVYLQKLLKKKKIFNVHLVLNRIFDDFLKKN</sequence>
<dbReference type="Gene3D" id="3.30.40.10">
    <property type="entry name" value="Zinc/RING finger domain, C3HC4 (zinc finger)"/>
    <property type="match status" value="1"/>
</dbReference>
<keyword evidence="1" id="KW-0479">Metal-binding</keyword>
<dbReference type="InterPro" id="IPR004162">
    <property type="entry name" value="SINA-like_animal"/>
</dbReference>
<evidence type="ECO:0000256" key="2">
    <source>
        <dbReference type="ARBA" id="ARBA00022771"/>
    </source>
</evidence>
<proteinExistence type="predicted"/>
<dbReference type="GeneID" id="100122205"/>
<evidence type="ECO:0000313" key="5">
    <source>
        <dbReference type="EnsemblMetazoa" id="XP_032452873"/>
    </source>
</evidence>
<dbReference type="RefSeq" id="XP_032452873.1">
    <property type="nucleotide sequence ID" value="XM_032596982.1"/>
</dbReference>